<proteinExistence type="predicted"/>
<keyword evidence="2" id="KW-1133">Transmembrane helix</keyword>
<feature type="region of interest" description="Disordered" evidence="1">
    <location>
        <begin position="57"/>
        <end position="76"/>
    </location>
</feature>
<keyword evidence="2" id="KW-0472">Membrane</keyword>
<keyword evidence="2" id="KW-0812">Transmembrane</keyword>
<evidence type="ECO:0000256" key="2">
    <source>
        <dbReference type="SAM" id="Phobius"/>
    </source>
</evidence>
<accession>A0A7Z7KA13</accession>
<protein>
    <submittedName>
        <fullName evidence="3">Putative mobilization protein</fullName>
    </submittedName>
</protein>
<dbReference type="AlphaFoldDB" id="A0A7Z7KA13"/>
<sequence length="195" mass="22789">MSKTVSELSKELGLSPQYLNRVLNRNQLGNKIGNKKLISGSDEKLLISILKGKKKEKLETKTETSETSSETKTETSFDTKLSILENQLIQKDNEINRLHDLLDHNQQLLLNEQKKTQLMLENKSEKEPEDWKSEKIKFQKDLEEYQKAFTDAERRADNNYTYAEEREKMFYLVVGVSAILLVLLLFLGWFYFFGE</sequence>
<reference evidence="3 4" key="1">
    <citation type="submission" date="2018-06" db="EMBL/GenBank/DDBJ databases">
        <authorList>
            <consortium name="Pathogen Informatics"/>
            <person name="Doyle S."/>
        </authorList>
    </citation>
    <scope>NUCLEOTIDE SEQUENCE [LARGE SCALE GENOMIC DNA]</scope>
    <source>
        <strain evidence="3 4">NCTC8181</strain>
    </source>
</reference>
<evidence type="ECO:0000313" key="4">
    <source>
        <dbReference type="Proteomes" id="UP000250200"/>
    </source>
</evidence>
<dbReference type="RefSeq" id="WP_000048048.1">
    <property type="nucleotide sequence ID" value="NZ_UAVB01000002.1"/>
</dbReference>
<organism evidence="3 4">
    <name type="scientific">Streptococcus agalactiae</name>
    <dbReference type="NCBI Taxonomy" id="1311"/>
    <lineage>
        <taxon>Bacteria</taxon>
        <taxon>Bacillati</taxon>
        <taxon>Bacillota</taxon>
        <taxon>Bacilli</taxon>
        <taxon>Lactobacillales</taxon>
        <taxon>Streptococcaceae</taxon>
        <taxon>Streptococcus</taxon>
    </lineage>
</organism>
<evidence type="ECO:0000313" key="3">
    <source>
        <dbReference type="EMBL" id="SQA20056.1"/>
    </source>
</evidence>
<feature type="transmembrane region" description="Helical" evidence="2">
    <location>
        <begin position="169"/>
        <end position="192"/>
    </location>
</feature>
<evidence type="ECO:0000256" key="1">
    <source>
        <dbReference type="SAM" id="MobiDB-lite"/>
    </source>
</evidence>
<dbReference type="EMBL" id="UAVB01000002">
    <property type="protein sequence ID" value="SQA20056.1"/>
    <property type="molecule type" value="Genomic_DNA"/>
</dbReference>
<dbReference type="Proteomes" id="UP000250200">
    <property type="component" value="Unassembled WGS sequence"/>
</dbReference>
<comment type="caution">
    <text evidence="3">The sequence shown here is derived from an EMBL/GenBank/DDBJ whole genome shotgun (WGS) entry which is preliminary data.</text>
</comment>
<gene>
    <name evidence="3" type="primary">mob_1</name>
    <name evidence="3" type="ORF">NCTC8181_02406</name>
</gene>
<name>A0A7Z7KA13_STRAG</name>